<reference evidence="1 2" key="1">
    <citation type="journal article" date="2023" name="J. Phycol.">
        <title>Chrysosporum ovalisporum is synonymous with the true-branching cyanobacterium Umezakia natans (Nostocales/Aphanizomenonaceae).</title>
        <authorList>
            <person name="McGregor G.B."/>
            <person name="Sendall B.C."/>
            <person name="Niiyama Y."/>
            <person name="Tuji A."/>
            <person name="Willis A."/>
        </authorList>
    </citation>
    <scope>NUCLEOTIDE SEQUENCE [LARGE SCALE GENOMIC DNA]</scope>
    <source>
        <strain evidence="1 2">ANA360D</strain>
    </source>
</reference>
<gene>
    <name evidence="1" type="ORF">NWP17_11355</name>
</gene>
<protein>
    <submittedName>
        <fullName evidence="1">Glycosyltransferase</fullName>
    </submittedName>
</protein>
<dbReference type="GO" id="GO:0008194">
    <property type="term" value="F:UDP-glycosyltransferase activity"/>
    <property type="evidence" value="ECO:0007669"/>
    <property type="project" value="InterPro"/>
</dbReference>
<organism evidence="1 2">
    <name type="scientific">Chrysosporum bergii ANA360D</name>
    <dbReference type="NCBI Taxonomy" id="617107"/>
    <lineage>
        <taxon>Bacteria</taxon>
        <taxon>Bacillati</taxon>
        <taxon>Cyanobacteriota</taxon>
        <taxon>Cyanophyceae</taxon>
        <taxon>Nostocales</taxon>
        <taxon>Nodulariaceae</taxon>
        <taxon>Chrysosporum</taxon>
    </lineage>
</organism>
<dbReference type="RefSeq" id="WP_280655020.1">
    <property type="nucleotide sequence ID" value="NZ_JANQDH010000076.1"/>
</dbReference>
<dbReference type="CDD" id="cd03784">
    <property type="entry name" value="GT1_Gtf-like"/>
    <property type="match status" value="1"/>
</dbReference>
<dbReference type="Gene3D" id="3.40.50.2000">
    <property type="entry name" value="Glycogen Phosphorylase B"/>
    <property type="match status" value="2"/>
</dbReference>
<dbReference type="PANTHER" id="PTHR48050">
    <property type="entry name" value="STEROL 3-BETA-GLUCOSYLTRANSFERASE"/>
    <property type="match status" value="1"/>
</dbReference>
<dbReference type="AlphaFoldDB" id="A0AA43KBY7"/>
<comment type="caution">
    <text evidence="1">The sequence shown here is derived from an EMBL/GenBank/DDBJ whole genome shotgun (WGS) entry which is preliminary data.</text>
</comment>
<sequence length="429" mass="47252">MTHFGLICPAASGHLYPMTTLGYELKSRGHRVTLFGILDAQPKTLTAGLEFTAIGQSEFPAGAMAELFTQLGKLSGYAALQYTINFIQKRADIFLRQAPTAIKKVGVEALLVDQVSPEGGSIAELLDIPFVSVCNAMMINEDISVPPFNTSWNYSTSVWAQVRYLAGYTLLNRIRRPIRELINQYRQEWNLPPHFNSNDYYSQLAQISQQPQELEFPRKHLPASFHFTGPYHNPQTRQSIPFPFEKLSEKPLIYASLGTIQNRLLSIFQHIAEACHGLDAQLVISLGGSANPEVLQGLPGNPLVVGYAPQLELLQQASLTITHAGMNTTLESLSNAVPMVAIPITNDQPGVAARIAWAGCGEVVSLRRVNVTRLRTAIQKVLTQDSYQKNALRLQQAIKQSGGVTKAADIIEQVVSTRKPVLVEKIPKS</sequence>
<dbReference type="Proteomes" id="UP001159387">
    <property type="component" value="Unassembled WGS sequence"/>
</dbReference>
<keyword evidence="2" id="KW-1185">Reference proteome</keyword>
<dbReference type="GO" id="GO:0016758">
    <property type="term" value="F:hexosyltransferase activity"/>
    <property type="evidence" value="ECO:0007669"/>
    <property type="project" value="UniProtKB-ARBA"/>
</dbReference>
<evidence type="ECO:0000313" key="1">
    <source>
        <dbReference type="EMBL" id="MDH6061031.1"/>
    </source>
</evidence>
<dbReference type="InterPro" id="IPR002213">
    <property type="entry name" value="UDP_glucos_trans"/>
</dbReference>
<dbReference type="PANTHER" id="PTHR48050:SF13">
    <property type="entry name" value="STEROL 3-BETA-GLUCOSYLTRANSFERASE UGT80A2"/>
    <property type="match status" value="1"/>
</dbReference>
<dbReference type="SUPFAM" id="SSF53756">
    <property type="entry name" value="UDP-Glycosyltransferase/glycogen phosphorylase"/>
    <property type="match status" value="1"/>
</dbReference>
<name>A0AA43KBY7_9CYAN</name>
<dbReference type="FunFam" id="3.40.50.2000:FF:000072">
    <property type="entry name" value="Glycosyl transferase"/>
    <property type="match status" value="1"/>
</dbReference>
<dbReference type="Pfam" id="PF00201">
    <property type="entry name" value="UDPGT"/>
    <property type="match status" value="1"/>
</dbReference>
<dbReference type="GO" id="GO:0017000">
    <property type="term" value="P:antibiotic biosynthetic process"/>
    <property type="evidence" value="ECO:0007669"/>
    <property type="project" value="UniProtKB-ARBA"/>
</dbReference>
<accession>A0AA43KBY7</accession>
<dbReference type="EMBL" id="JANQDH010000076">
    <property type="protein sequence ID" value="MDH6061031.1"/>
    <property type="molecule type" value="Genomic_DNA"/>
</dbReference>
<dbReference type="InterPro" id="IPR050426">
    <property type="entry name" value="Glycosyltransferase_28"/>
</dbReference>
<proteinExistence type="predicted"/>
<evidence type="ECO:0000313" key="2">
    <source>
        <dbReference type="Proteomes" id="UP001159387"/>
    </source>
</evidence>